<dbReference type="InterPro" id="IPR036890">
    <property type="entry name" value="HATPase_C_sf"/>
</dbReference>
<evidence type="ECO:0000256" key="3">
    <source>
        <dbReference type="ARBA" id="ARBA00022553"/>
    </source>
</evidence>
<feature type="domain" description="Histidine kinase/HSP90-like ATPase" evidence="7">
    <location>
        <begin position="217"/>
        <end position="320"/>
    </location>
</feature>
<keyword evidence="5" id="KW-0418">Kinase</keyword>
<dbReference type="EC" id="2.7.13.3" evidence="2"/>
<evidence type="ECO:0000313" key="8">
    <source>
        <dbReference type="EMBL" id="MBB6036763.1"/>
    </source>
</evidence>
<evidence type="ECO:0000259" key="7">
    <source>
        <dbReference type="Pfam" id="PF02518"/>
    </source>
</evidence>
<dbReference type="SUPFAM" id="SSF55874">
    <property type="entry name" value="ATPase domain of HSP90 chaperone/DNA topoisomerase II/histidine kinase"/>
    <property type="match status" value="1"/>
</dbReference>
<dbReference type="Pfam" id="PF02518">
    <property type="entry name" value="HATPase_c"/>
    <property type="match status" value="1"/>
</dbReference>
<evidence type="ECO:0000256" key="2">
    <source>
        <dbReference type="ARBA" id="ARBA00012438"/>
    </source>
</evidence>
<dbReference type="RefSeq" id="WP_184789605.1">
    <property type="nucleotide sequence ID" value="NZ_BONT01000058.1"/>
</dbReference>
<feature type="compositionally biased region" description="Low complexity" evidence="6">
    <location>
        <begin position="328"/>
        <end position="343"/>
    </location>
</feature>
<comment type="catalytic activity">
    <reaction evidence="1">
        <text>ATP + protein L-histidine = ADP + protein N-phospho-L-histidine.</text>
        <dbReference type="EC" id="2.7.13.3"/>
    </reaction>
</comment>
<evidence type="ECO:0000256" key="1">
    <source>
        <dbReference type="ARBA" id="ARBA00000085"/>
    </source>
</evidence>
<gene>
    <name evidence="8" type="ORF">HNR73_004636</name>
</gene>
<dbReference type="Gene3D" id="3.30.565.10">
    <property type="entry name" value="Histidine kinase-like ATPase, C-terminal domain"/>
    <property type="match status" value="1"/>
</dbReference>
<evidence type="ECO:0000256" key="4">
    <source>
        <dbReference type="ARBA" id="ARBA00022679"/>
    </source>
</evidence>
<accession>A0A841FPJ2</accession>
<proteinExistence type="predicted"/>
<dbReference type="Proteomes" id="UP000548476">
    <property type="component" value="Unassembled WGS sequence"/>
</dbReference>
<reference evidence="8 9" key="1">
    <citation type="submission" date="2020-08" db="EMBL/GenBank/DDBJ databases">
        <title>Genomic Encyclopedia of Type Strains, Phase IV (KMG-IV): sequencing the most valuable type-strain genomes for metagenomic binning, comparative biology and taxonomic classification.</title>
        <authorList>
            <person name="Goeker M."/>
        </authorList>
    </citation>
    <scope>NUCLEOTIDE SEQUENCE [LARGE SCALE GENOMIC DNA]</scope>
    <source>
        <strain evidence="8 9">YIM 65646</strain>
    </source>
</reference>
<dbReference type="PANTHER" id="PTHR45436:SF5">
    <property type="entry name" value="SENSOR HISTIDINE KINASE TRCS"/>
    <property type="match status" value="1"/>
</dbReference>
<dbReference type="GO" id="GO:0000160">
    <property type="term" value="P:phosphorelay signal transduction system"/>
    <property type="evidence" value="ECO:0007669"/>
    <property type="project" value="TreeGrafter"/>
</dbReference>
<evidence type="ECO:0000313" key="9">
    <source>
        <dbReference type="Proteomes" id="UP000548476"/>
    </source>
</evidence>
<organism evidence="8 9">
    <name type="scientific">Phytomonospora endophytica</name>
    <dbReference type="NCBI Taxonomy" id="714109"/>
    <lineage>
        <taxon>Bacteria</taxon>
        <taxon>Bacillati</taxon>
        <taxon>Actinomycetota</taxon>
        <taxon>Actinomycetes</taxon>
        <taxon>Micromonosporales</taxon>
        <taxon>Micromonosporaceae</taxon>
        <taxon>Phytomonospora</taxon>
    </lineage>
</organism>
<dbReference type="GO" id="GO:0004673">
    <property type="term" value="F:protein histidine kinase activity"/>
    <property type="evidence" value="ECO:0007669"/>
    <property type="project" value="UniProtKB-EC"/>
</dbReference>
<name>A0A841FPJ2_9ACTN</name>
<evidence type="ECO:0000256" key="6">
    <source>
        <dbReference type="SAM" id="MobiDB-lite"/>
    </source>
</evidence>
<sequence length="429" mass="45789">MFAFFLSRQRAQNKRALEAERERLTAAVGEVEKARGYNLAYVNEARYLAEVRVPAFLEVHARHTPGVAVPGLAQPTFEGSALAGAYQQVLDGIGKSFEVMRHDVGGSARVVVEHLLDEPLVRMTRLSSGILAEIEQHQDPAVIESLMRLDALASTARHAVQRGLILAGAWPGVQRDTSPIGDIIEGARGRVETHTSIKHLYSNTAADVWVHGRIVEPLVVALTELLDNAAKHSARPVDVKVQDAATGYAIVVDDAGIGMNNRQRDRANALMSGESTVDITDLGEGQVGFHIVGALCSRYGFRAEIAGPSAFGGTRVVMLISRDDISTETAAAPPAPGAEPSAARLANPPMQREVTAAVPAPRPRPSPGPVSESERTVSGLPVRQRGPKPPPSTAGPDAAKHVEFDADEAAAGLANFSRAFTDTDEEERK</sequence>
<keyword evidence="3" id="KW-0597">Phosphoprotein</keyword>
<protein>
    <recommendedName>
        <fullName evidence="2">histidine kinase</fullName>
        <ecNumber evidence="2">2.7.13.3</ecNumber>
    </recommendedName>
</protein>
<feature type="region of interest" description="Disordered" evidence="6">
    <location>
        <begin position="328"/>
        <end position="406"/>
    </location>
</feature>
<keyword evidence="4" id="KW-0808">Transferase</keyword>
<keyword evidence="9" id="KW-1185">Reference proteome</keyword>
<dbReference type="CDD" id="cd00075">
    <property type="entry name" value="HATPase"/>
    <property type="match status" value="1"/>
</dbReference>
<dbReference type="AlphaFoldDB" id="A0A841FPJ2"/>
<dbReference type="PANTHER" id="PTHR45436">
    <property type="entry name" value="SENSOR HISTIDINE KINASE YKOH"/>
    <property type="match status" value="1"/>
</dbReference>
<dbReference type="GO" id="GO:0005886">
    <property type="term" value="C:plasma membrane"/>
    <property type="evidence" value="ECO:0007669"/>
    <property type="project" value="TreeGrafter"/>
</dbReference>
<comment type="caution">
    <text evidence="8">The sequence shown here is derived from an EMBL/GenBank/DDBJ whole genome shotgun (WGS) entry which is preliminary data.</text>
</comment>
<dbReference type="EMBL" id="JACHGT010000010">
    <property type="protein sequence ID" value="MBB6036763.1"/>
    <property type="molecule type" value="Genomic_DNA"/>
</dbReference>
<evidence type="ECO:0000256" key="5">
    <source>
        <dbReference type="ARBA" id="ARBA00022777"/>
    </source>
</evidence>
<dbReference type="InterPro" id="IPR003594">
    <property type="entry name" value="HATPase_dom"/>
</dbReference>
<dbReference type="InterPro" id="IPR050428">
    <property type="entry name" value="TCS_sensor_his_kinase"/>
</dbReference>